<feature type="chain" id="PRO_5004362893" description="DUF5067 domain-containing protein" evidence="2">
    <location>
        <begin position="23"/>
        <end position="168"/>
    </location>
</feature>
<dbReference type="InterPro" id="IPR029050">
    <property type="entry name" value="Immunoprotect_excell_Ig-like"/>
</dbReference>
<keyword evidence="5" id="KW-1185">Reference proteome</keyword>
<dbReference type="Gene3D" id="2.60.40.1240">
    <property type="match status" value="1"/>
</dbReference>
<dbReference type="AlphaFoldDB" id="R3W4R3"/>
<organism evidence="4 5">
    <name type="scientific">Enterococcus phoeniculicola ATCC BAA-412</name>
    <dbReference type="NCBI Taxonomy" id="1158610"/>
    <lineage>
        <taxon>Bacteria</taxon>
        <taxon>Bacillati</taxon>
        <taxon>Bacillota</taxon>
        <taxon>Bacilli</taxon>
        <taxon>Lactobacillales</taxon>
        <taxon>Enterococcaceae</taxon>
        <taxon>Enterococcus</taxon>
    </lineage>
</organism>
<reference evidence="4 5" key="1">
    <citation type="submission" date="2013-02" db="EMBL/GenBank/DDBJ databases">
        <title>The Genome Sequence of Enterococcus phoeniculicola BAA-412.</title>
        <authorList>
            <consortium name="The Broad Institute Genome Sequencing Platform"/>
            <consortium name="The Broad Institute Genome Sequencing Center for Infectious Disease"/>
            <person name="Earl A.M."/>
            <person name="Gilmore M.S."/>
            <person name="Lebreton F."/>
            <person name="Walker B."/>
            <person name="Young S.K."/>
            <person name="Zeng Q."/>
            <person name="Gargeya S."/>
            <person name="Fitzgerald M."/>
            <person name="Haas B."/>
            <person name="Abouelleil A."/>
            <person name="Alvarado L."/>
            <person name="Arachchi H.M."/>
            <person name="Berlin A.M."/>
            <person name="Chapman S.B."/>
            <person name="Dewar J."/>
            <person name="Goldberg J."/>
            <person name="Griggs A."/>
            <person name="Gujja S."/>
            <person name="Hansen M."/>
            <person name="Howarth C."/>
            <person name="Imamovic A."/>
            <person name="Larimer J."/>
            <person name="McCowan C."/>
            <person name="Murphy C."/>
            <person name="Neiman D."/>
            <person name="Pearson M."/>
            <person name="Priest M."/>
            <person name="Roberts A."/>
            <person name="Saif S."/>
            <person name="Shea T."/>
            <person name="Sisk P."/>
            <person name="Sykes S."/>
            <person name="Wortman J."/>
            <person name="Nusbaum C."/>
            <person name="Birren B."/>
        </authorList>
    </citation>
    <scope>NUCLEOTIDE SEQUENCE [LARGE SCALE GENOMIC DNA]</scope>
    <source>
        <strain evidence="4 5">ATCC BAA-412</strain>
    </source>
</reference>
<gene>
    <name evidence="4" type="ORF">UC3_02848</name>
</gene>
<dbReference type="Pfam" id="PF16729">
    <property type="entry name" value="DUF5067"/>
    <property type="match status" value="1"/>
</dbReference>
<accession>R3W4R3</accession>
<keyword evidence="1 2" id="KW-0732">Signal</keyword>
<dbReference type="Proteomes" id="UP000013785">
    <property type="component" value="Unassembled WGS sequence"/>
</dbReference>
<dbReference type="EMBL" id="AJAT01000017">
    <property type="protein sequence ID" value="EOL42496.1"/>
    <property type="molecule type" value="Genomic_DNA"/>
</dbReference>
<comment type="caution">
    <text evidence="4">The sequence shown here is derived from an EMBL/GenBank/DDBJ whole genome shotgun (WGS) entry which is preliminary data.</text>
</comment>
<dbReference type="HOGENOM" id="CLU_1583955_0_0_9"/>
<feature type="signal peptide" evidence="2">
    <location>
        <begin position="1"/>
        <end position="22"/>
    </location>
</feature>
<dbReference type="PATRIC" id="fig|1158610.3.peg.2833"/>
<sequence length="168" mass="18769">MKKKLVSILFIGLMLISSVNLAACSKEPNWSFSKEEKVFSGETSKIQLQKGEKIPLSGGGFAIRVYYKVTNLSSESENAYALLLKEIVGLYQNDKELESTTIVFADVPNIESAINVEMKPDETVDVYVDYEISDYESDVEIKFTEDSGEDTRATLTLKMNDLVEATEN</sequence>
<evidence type="ECO:0000256" key="1">
    <source>
        <dbReference type="ARBA" id="ARBA00022729"/>
    </source>
</evidence>
<name>R3W4R3_9ENTE</name>
<dbReference type="InterPro" id="IPR031989">
    <property type="entry name" value="DUF5067"/>
</dbReference>
<dbReference type="RefSeq" id="WP_010769483.1">
    <property type="nucleotide sequence ID" value="NZ_ASWE01000001.1"/>
</dbReference>
<proteinExistence type="predicted"/>
<evidence type="ECO:0000313" key="5">
    <source>
        <dbReference type="Proteomes" id="UP000013785"/>
    </source>
</evidence>
<evidence type="ECO:0000259" key="3">
    <source>
        <dbReference type="Pfam" id="PF16729"/>
    </source>
</evidence>
<evidence type="ECO:0000313" key="4">
    <source>
        <dbReference type="EMBL" id="EOL42496.1"/>
    </source>
</evidence>
<evidence type="ECO:0000256" key="2">
    <source>
        <dbReference type="SAM" id="SignalP"/>
    </source>
</evidence>
<feature type="domain" description="DUF5067" evidence="3">
    <location>
        <begin position="23"/>
        <end position="144"/>
    </location>
</feature>
<protein>
    <recommendedName>
        <fullName evidence="3">DUF5067 domain-containing protein</fullName>
    </recommendedName>
</protein>
<dbReference type="OrthoDB" id="2231627at2"/>